<organism evidence="1">
    <name type="scientific">viral metagenome</name>
    <dbReference type="NCBI Taxonomy" id="1070528"/>
    <lineage>
        <taxon>unclassified sequences</taxon>
        <taxon>metagenomes</taxon>
        <taxon>organismal metagenomes</taxon>
    </lineage>
</organism>
<dbReference type="EMBL" id="MN740785">
    <property type="protein sequence ID" value="QHU11429.1"/>
    <property type="molecule type" value="Genomic_DNA"/>
</dbReference>
<dbReference type="AlphaFoldDB" id="A0A6C0K148"/>
<protein>
    <submittedName>
        <fullName evidence="1">Uncharacterized protein</fullName>
    </submittedName>
</protein>
<evidence type="ECO:0000313" key="1">
    <source>
        <dbReference type="EMBL" id="QHU11429.1"/>
    </source>
</evidence>
<reference evidence="1" key="1">
    <citation type="journal article" date="2020" name="Nature">
        <title>Giant virus diversity and host interactions through global metagenomics.</title>
        <authorList>
            <person name="Schulz F."/>
            <person name="Roux S."/>
            <person name="Paez-Espino D."/>
            <person name="Jungbluth S."/>
            <person name="Walsh D.A."/>
            <person name="Denef V.J."/>
            <person name="McMahon K.D."/>
            <person name="Konstantinidis K.T."/>
            <person name="Eloe-Fadrosh E.A."/>
            <person name="Kyrpides N.C."/>
            <person name="Woyke T."/>
        </authorList>
    </citation>
    <scope>NUCLEOTIDE SEQUENCE</scope>
    <source>
        <strain evidence="1">GVMAG-S-1101169-75</strain>
    </source>
</reference>
<proteinExistence type="predicted"/>
<sequence>MNLLEKLYLWRMLHSATTQKDKRGIVLFFRNHCKMSANFGIQHVDLILPILQRHLLEVFEKMDVDRLKRYVTFLSESWPATSDKLSLIIELLQHLPKCQNSHTPFLEIIADIPGHLLHVTPYKRCHNVDELIDYLLSTPKNRDPTDLVDPLWYYPRDKAFLFNHPGISADNKSKLQQMEKNIPLADLPFDIYLQSIEWIGKLGYIMRNDDPSNQGSEGFDVSERALIFFKSKMDALDETTKNRVLNLQYERQGDTVQMILKSLESTCLHLVGDWLIRVYLLHHRLLLDKIEKEKMKRQRQQQQPHRLCPVFRQMENNPNTIFFYIFATVNINYTNFNKQSPLIPVLYEYEFFQASYIFHREDKTTKDAEYIKVIQSLLEEFQCMPERHQQQHVASTTGRKKPRH</sequence>
<name>A0A6C0K148_9ZZZZ</name>
<accession>A0A6C0K148</accession>